<name>A0AAN7MWH6_TRANT</name>
<proteinExistence type="predicted"/>
<dbReference type="AlphaFoldDB" id="A0AAN7MWH6"/>
<evidence type="ECO:0000313" key="1">
    <source>
        <dbReference type="EMBL" id="KAK4803515.1"/>
    </source>
</evidence>
<sequence>MASLASNSSLSLLLSRSILPSSYSSCRCTSSCSSSKMTTTTRGALYLPQVPSVRSTKKQLVHEPDRRNGRTADPVQRLLHLSDGTEVAVDESRESMVASVSAAEQKMYLILEAVMDRVEMHRNIGEQRDNWNTLLLNSINMMTLTATALAGLAAGGEAPVAVKVSSTILFTASTGMLLVMNKIQPSQLAEEQRNAVRLFKQIESEIRSVIAMRALTEADVEKMTERVLALDRAYPLPLLGAMLEKFPKSFEPATWWPRTSVGKASASARKTRASREATKKNGWNEELEVEMRAIVDVLRKKDEEDYLRLGGIALKANKFLAVSGPVLTGIAAVASIFAAASPGGAAAMSMGAVTAGSLAAAVNTLEHGGQVGMVVEMYRNCAGIFRLVEESIETMLEETDVEKRENGEIFERKVALKLGRSLSQLRDLARKSLYSDIRGIEMDEFASKLF</sequence>
<dbReference type="InterPro" id="IPR027949">
    <property type="entry name" value="Chloroplast_duf"/>
</dbReference>
<dbReference type="Proteomes" id="UP001346149">
    <property type="component" value="Unassembled WGS sequence"/>
</dbReference>
<gene>
    <name evidence="1" type="ORF">SAY86_003332</name>
</gene>
<evidence type="ECO:0000313" key="2">
    <source>
        <dbReference type="Proteomes" id="UP001346149"/>
    </source>
</evidence>
<reference evidence="1 2" key="1">
    <citation type="journal article" date="2023" name="Hortic Res">
        <title>Pangenome of water caltrop reveals structural variations and asymmetric subgenome divergence after allopolyploidization.</title>
        <authorList>
            <person name="Zhang X."/>
            <person name="Chen Y."/>
            <person name="Wang L."/>
            <person name="Yuan Y."/>
            <person name="Fang M."/>
            <person name="Shi L."/>
            <person name="Lu R."/>
            <person name="Comes H.P."/>
            <person name="Ma Y."/>
            <person name="Chen Y."/>
            <person name="Huang G."/>
            <person name="Zhou Y."/>
            <person name="Zheng Z."/>
            <person name="Qiu Y."/>
        </authorList>
    </citation>
    <scope>NUCLEOTIDE SEQUENCE [LARGE SCALE GENOMIC DNA]</scope>
    <source>
        <strain evidence="1">F231</strain>
    </source>
</reference>
<organism evidence="1 2">
    <name type="scientific">Trapa natans</name>
    <name type="common">Water chestnut</name>
    <dbReference type="NCBI Taxonomy" id="22666"/>
    <lineage>
        <taxon>Eukaryota</taxon>
        <taxon>Viridiplantae</taxon>
        <taxon>Streptophyta</taxon>
        <taxon>Embryophyta</taxon>
        <taxon>Tracheophyta</taxon>
        <taxon>Spermatophyta</taxon>
        <taxon>Magnoliopsida</taxon>
        <taxon>eudicotyledons</taxon>
        <taxon>Gunneridae</taxon>
        <taxon>Pentapetalae</taxon>
        <taxon>rosids</taxon>
        <taxon>malvids</taxon>
        <taxon>Myrtales</taxon>
        <taxon>Lythraceae</taxon>
        <taxon>Trapa</taxon>
    </lineage>
</organism>
<accession>A0AAN7MWH6</accession>
<protein>
    <recommendedName>
        <fullName evidence="3">F-box protein</fullName>
    </recommendedName>
</protein>
<keyword evidence="2" id="KW-1185">Reference proteome</keyword>
<dbReference type="PANTHER" id="PTHR33358:SF12">
    <property type="entry name" value="F-BOX PROTEIN WITH A DOMAIN PROTEIN"/>
    <property type="match status" value="1"/>
</dbReference>
<dbReference type="Pfam" id="PF14476">
    <property type="entry name" value="Chloroplast_duf"/>
    <property type="match status" value="1"/>
</dbReference>
<comment type="caution">
    <text evidence="1">The sequence shown here is derived from an EMBL/GenBank/DDBJ whole genome shotgun (WGS) entry which is preliminary data.</text>
</comment>
<dbReference type="PANTHER" id="PTHR33358">
    <property type="entry name" value="F-BOX PROTEIN WITH A DOMAIN PROTEIN"/>
    <property type="match status" value="1"/>
</dbReference>
<dbReference type="EMBL" id="JAXQNO010000001">
    <property type="protein sequence ID" value="KAK4803515.1"/>
    <property type="molecule type" value="Genomic_DNA"/>
</dbReference>
<evidence type="ECO:0008006" key="3">
    <source>
        <dbReference type="Google" id="ProtNLM"/>
    </source>
</evidence>